<dbReference type="AlphaFoldDB" id="A0A0F9DRX8"/>
<comment type="caution">
    <text evidence="1">The sequence shown here is derived from an EMBL/GenBank/DDBJ whole genome shotgun (WGS) entry which is preliminary data.</text>
</comment>
<gene>
    <name evidence="1" type="ORF">LCGC14_2164330</name>
</gene>
<organism evidence="1">
    <name type="scientific">marine sediment metagenome</name>
    <dbReference type="NCBI Taxonomy" id="412755"/>
    <lineage>
        <taxon>unclassified sequences</taxon>
        <taxon>metagenomes</taxon>
        <taxon>ecological metagenomes</taxon>
    </lineage>
</organism>
<accession>A0A0F9DRX8</accession>
<protein>
    <recommendedName>
        <fullName evidence="2">DUF2284 domain-containing protein</fullName>
    </recommendedName>
</protein>
<proteinExistence type="predicted"/>
<dbReference type="EMBL" id="LAZR01027820">
    <property type="protein sequence ID" value="KKL64504.1"/>
    <property type="molecule type" value="Genomic_DNA"/>
</dbReference>
<reference evidence="1" key="1">
    <citation type="journal article" date="2015" name="Nature">
        <title>Complex archaea that bridge the gap between prokaryotes and eukaryotes.</title>
        <authorList>
            <person name="Spang A."/>
            <person name="Saw J.H."/>
            <person name="Jorgensen S.L."/>
            <person name="Zaremba-Niedzwiedzka K."/>
            <person name="Martijn J."/>
            <person name="Lind A.E."/>
            <person name="van Eijk R."/>
            <person name="Schleper C."/>
            <person name="Guy L."/>
            <person name="Ettema T.J."/>
        </authorList>
    </citation>
    <scope>NUCLEOTIDE SEQUENCE</scope>
</reference>
<name>A0A0F9DRX8_9ZZZZ</name>
<sequence>MEIKKLVIIEELEISKSTIILTEKTKKWCQLPYEDHKKGCYHYNNNLLCPPNSPYFEDFIDCYKYFYLIYAIFNFKKYKELRKEENPDFFNSEARLKCVIYWQGSVKSSLKRYIKNIYVYNYGDTHNFYLLGCGSGFNNKIFNKFQQSIYSMESVGIDVFRTLRTNRIDYEFKPVDKVVLVCLLCSKIEIMKGNRSEIYKLNRIEDIYEKYDNKKV</sequence>
<evidence type="ECO:0000313" key="1">
    <source>
        <dbReference type="EMBL" id="KKL64504.1"/>
    </source>
</evidence>
<evidence type="ECO:0008006" key="2">
    <source>
        <dbReference type="Google" id="ProtNLM"/>
    </source>
</evidence>
<dbReference type="InterPro" id="IPR019271">
    <property type="entry name" value="DUF2284_metal-binding"/>
</dbReference>
<dbReference type="Pfam" id="PF10050">
    <property type="entry name" value="DUF2284"/>
    <property type="match status" value="1"/>
</dbReference>